<dbReference type="Proteomes" id="UP000672097">
    <property type="component" value="Unassembled WGS sequence"/>
</dbReference>
<accession>A0ABS5DZY0</accession>
<dbReference type="InterPro" id="IPR049945">
    <property type="entry name" value="AAA_22"/>
</dbReference>
<gene>
    <name evidence="2" type="ORF">KAK11_15425</name>
</gene>
<dbReference type="InterPro" id="IPR052026">
    <property type="entry name" value="ExeA_AAA_ATPase_DNA-bind"/>
</dbReference>
<dbReference type="SUPFAM" id="SSF52540">
    <property type="entry name" value="P-loop containing nucleoside triphosphate hydrolases"/>
    <property type="match status" value="1"/>
</dbReference>
<reference evidence="2 3" key="1">
    <citation type="submission" date="2021-04" db="EMBL/GenBank/DDBJ databases">
        <title>The genome sequence of type strain Ideonella paludis KCTC 32238.</title>
        <authorList>
            <person name="Liu Y."/>
        </authorList>
    </citation>
    <scope>NUCLEOTIDE SEQUENCE [LARGE SCALE GENOMIC DNA]</scope>
    <source>
        <strain evidence="2 3">KCTC 32238</strain>
    </source>
</reference>
<dbReference type="EMBL" id="JAGQDG010000006">
    <property type="protein sequence ID" value="MBQ0936723.1"/>
    <property type="molecule type" value="Genomic_DNA"/>
</dbReference>
<proteinExistence type="predicted"/>
<name>A0ABS5DZY0_9BURK</name>
<dbReference type="Pfam" id="PF13401">
    <property type="entry name" value="AAA_22"/>
    <property type="match status" value="1"/>
</dbReference>
<evidence type="ECO:0000313" key="2">
    <source>
        <dbReference type="EMBL" id="MBQ0936723.1"/>
    </source>
</evidence>
<dbReference type="InterPro" id="IPR027417">
    <property type="entry name" value="P-loop_NTPase"/>
</dbReference>
<dbReference type="PANTHER" id="PTHR35894">
    <property type="entry name" value="GENERAL SECRETION PATHWAY PROTEIN A-RELATED"/>
    <property type="match status" value="1"/>
</dbReference>
<dbReference type="SUPFAM" id="SSF47413">
    <property type="entry name" value="lambda repressor-like DNA-binding domains"/>
    <property type="match status" value="1"/>
</dbReference>
<sequence length="340" mass="37302">MSNPADNPVQIAVAGTDLVCPAPSFYSEQDRAAAKEIIAWLQARDLPRSWLAKKTKISSSTVSQVLNQKYPSSPSSYLAEMLAIVHLEAERLGDGTPGYVKGSVHKLVFVVCDRTRKHANFGVVCGRVGVGKTRTLKEYWREKPQTLLIESNPRMTAKSLLLELHGQLGIPTAISVDQMFNNVVKALKDTHYLLIVDEAESLNDTALHYVRRIRDKAEIGTVLVGTEKLMQLLKPETGQFDQIRSRVSMWPETVKCITRDDADAMATEALAEFGDVPDDVLDTLWAYCAGSARMLMESLVPAIKDYGSGKALSAQLVEAVATKVLFMRPLSQAAKAGRAA</sequence>
<keyword evidence="3" id="KW-1185">Reference proteome</keyword>
<comment type="caution">
    <text evidence="2">The sequence shown here is derived from an EMBL/GenBank/DDBJ whole genome shotgun (WGS) entry which is preliminary data.</text>
</comment>
<dbReference type="InterPro" id="IPR010982">
    <property type="entry name" value="Lambda_DNA-bd_dom_sf"/>
</dbReference>
<protein>
    <submittedName>
        <fullName evidence="2">AAA family ATPase</fullName>
    </submittedName>
</protein>
<evidence type="ECO:0000313" key="3">
    <source>
        <dbReference type="Proteomes" id="UP000672097"/>
    </source>
</evidence>
<evidence type="ECO:0000259" key="1">
    <source>
        <dbReference type="Pfam" id="PF13401"/>
    </source>
</evidence>
<dbReference type="Gene3D" id="3.40.50.300">
    <property type="entry name" value="P-loop containing nucleotide triphosphate hydrolases"/>
    <property type="match status" value="1"/>
</dbReference>
<organism evidence="2 3">
    <name type="scientific">Ideonella paludis</name>
    <dbReference type="NCBI Taxonomy" id="1233411"/>
    <lineage>
        <taxon>Bacteria</taxon>
        <taxon>Pseudomonadati</taxon>
        <taxon>Pseudomonadota</taxon>
        <taxon>Betaproteobacteria</taxon>
        <taxon>Burkholderiales</taxon>
        <taxon>Sphaerotilaceae</taxon>
        <taxon>Ideonella</taxon>
    </lineage>
</organism>
<dbReference type="PANTHER" id="PTHR35894:SF5">
    <property type="entry name" value="MU-LIKE PROPHAGE FLUMU DNA TRANSPOSITION PROTEIN B"/>
    <property type="match status" value="1"/>
</dbReference>
<feature type="domain" description="ORC1/DEAH AAA+ ATPase" evidence="1">
    <location>
        <begin position="116"/>
        <end position="233"/>
    </location>
</feature>
<dbReference type="RefSeq" id="WP_210810113.1">
    <property type="nucleotide sequence ID" value="NZ_JAGQDG010000006.1"/>
</dbReference>